<protein>
    <submittedName>
        <fullName evidence="2">Uncharacterized protein</fullName>
    </submittedName>
</protein>
<dbReference type="AlphaFoldDB" id="A0A915JLS0"/>
<accession>A0A915JLS0</accession>
<name>A0A915JLS0_ROMCU</name>
<dbReference type="Proteomes" id="UP000887565">
    <property type="component" value="Unplaced"/>
</dbReference>
<organism evidence="1 2">
    <name type="scientific">Romanomermis culicivorax</name>
    <name type="common">Nematode worm</name>
    <dbReference type="NCBI Taxonomy" id="13658"/>
    <lineage>
        <taxon>Eukaryota</taxon>
        <taxon>Metazoa</taxon>
        <taxon>Ecdysozoa</taxon>
        <taxon>Nematoda</taxon>
        <taxon>Enoplea</taxon>
        <taxon>Dorylaimia</taxon>
        <taxon>Mermithida</taxon>
        <taxon>Mermithoidea</taxon>
        <taxon>Mermithidae</taxon>
        <taxon>Romanomermis</taxon>
    </lineage>
</organism>
<proteinExistence type="predicted"/>
<evidence type="ECO:0000313" key="2">
    <source>
        <dbReference type="WBParaSite" id="nRc.2.0.1.t27032-RA"/>
    </source>
</evidence>
<dbReference type="WBParaSite" id="nRc.2.0.1.t27032-RA">
    <property type="protein sequence ID" value="nRc.2.0.1.t27032-RA"/>
    <property type="gene ID" value="nRc.2.0.1.g27032"/>
</dbReference>
<keyword evidence="1" id="KW-1185">Reference proteome</keyword>
<sequence length="88" mass="9704">MNRGDGQTGWGTIVTASDPESCGEFAHVKMGKSSAHSQKFTVNGENAQRINEDDDILENDDMNQIDRMEIHDNAQGVAKRGAIKNENR</sequence>
<reference evidence="2" key="1">
    <citation type="submission" date="2022-11" db="UniProtKB">
        <authorList>
            <consortium name="WormBaseParasite"/>
        </authorList>
    </citation>
    <scope>IDENTIFICATION</scope>
</reference>
<evidence type="ECO:0000313" key="1">
    <source>
        <dbReference type="Proteomes" id="UP000887565"/>
    </source>
</evidence>